<reference evidence="7" key="2">
    <citation type="submission" date="2025-09" db="UniProtKB">
        <authorList>
            <consortium name="Ensembl"/>
        </authorList>
    </citation>
    <scope>IDENTIFICATION</scope>
</reference>
<dbReference type="GeneTree" id="ENSGT00940000166785"/>
<feature type="coiled-coil region" evidence="4">
    <location>
        <begin position="433"/>
        <end position="474"/>
    </location>
</feature>
<dbReference type="Proteomes" id="UP000261540">
    <property type="component" value="Unplaced"/>
</dbReference>
<dbReference type="RefSeq" id="XP_023653040.1">
    <property type="nucleotide sequence ID" value="XM_023797272.2"/>
</dbReference>
<accession>A0A3B3T9R8</accession>
<organism evidence="7 8">
    <name type="scientific">Paramormyrops kingsleyae</name>
    <dbReference type="NCBI Taxonomy" id="1676925"/>
    <lineage>
        <taxon>Eukaryota</taxon>
        <taxon>Metazoa</taxon>
        <taxon>Chordata</taxon>
        <taxon>Craniata</taxon>
        <taxon>Vertebrata</taxon>
        <taxon>Euteleostomi</taxon>
        <taxon>Actinopterygii</taxon>
        <taxon>Neopterygii</taxon>
        <taxon>Teleostei</taxon>
        <taxon>Osteoglossocephala</taxon>
        <taxon>Osteoglossomorpha</taxon>
        <taxon>Osteoglossiformes</taxon>
        <taxon>Mormyridae</taxon>
        <taxon>Paramormyrops</taxon>
    </lineage>
</organism>
<dbReference type="AlphaFoldDB" id="A0A3B3T9R8"/>
<feature type="domain" description="HMG box" evidence="6">
    <location>
        <begin position="225"/>
        <end position="293"/>
    </location>
</feature>
<dbReference type="SUPFAM" id="SSF47095">
    <property type="entry name" value="HMG-box"/>
    <property type="match status" value="1"/>
</dbReference>
<evidence type="ECO:0000313" key="7">
    <source>
        <dbReference type="Ensembl" id="ENSPKIP00000039178.1"/>
    </source>
</evidence>
<name>A0A3B3T9R8_9TELE</name>
<feature type="compositionally biased region" description="Basic and acidic residues" evidence="5">
    <location>
        <begin position="193"/>
        <end position="204"/>
    </location>
</feature>
<evidence type="ECO:0000256" key="1">
    <source>
        <dbReference type="ARBA" id="ARBA00023125"/>
    </source>
</evidence>
<dbReference type="InterPro" id="IPR036236">
    <property type="entry name" value="Znf_C2H2_sf"/>
</dbReference>
<dbReference type="Gene3D" id="1.10.30.10">
    <property type="entry name" value="High mobility group box domain"/>
    <property type="match status" value="1"/>
</dbReference>
<protein>
    <recommendedName>
        <fullName evidence="6">HMG box domain-containing protein</fullName>
    </recommendedName>
</protein>
<feature type="region of interest" description="Disordered" evidence="5">
    <location>
        <begin position="374"/>
        <end position="401"/>
    </location>
</feature>
<dbReference type="GeneID" id="111836211"/>
<keyword evidence="1 3" id="KW-0238">DNA-binding</keyword>
<feature type="DNA-binding region" description="HMG box" evidence="3">
    <location>
        <begin position="225"/>
        <end position="293"/>
    </location>
</feature>
<keyword evidence="4" id="KW-0175">Coiled coil</keyword>
<sequence>MCLLAFRSISFPRCCHDRVCCSCRITENGSGPCPAMNQNTALNPVLTTNSVTVVSPGEIVPVSVASFDLDPIPGCEPRGSMGPRDTGAADGLTYEDAAEGRSPLSAYIDGVPVTVSVQSLDGQQRLIYVAADPSGGAVSFVSPLTTEGGLHFQAGAGLLSIQPLPPTLQSLEPLDSLEPLQALNPCLLLGGEQEQRCPDPEEPKKRKGGWPKGKKRKPRREPSAPRAPTTGYMIFVNEHKVRLRAENPDLPFTEITKMLGVQWSRLSAEDKQKYNSGAEQDKLRCIQELVAYQNSEAYKAFLRKKARDKAKDLCGIECDDSELEMEALALSQIDADDSSHLYCRTCKQYFSSLHNKKEHLLGRQHLQALTEEFEKETAGQHKASQPTAELEEEQDEDEEEEMGQAHLCSLSSVELSVLEELLLRQINLRELELLELTASLDQAKKQQEHLNSELQELEVQKGALQQELQSLRDSGTTLESQLHGLKMLPLMFPFHLDVLDRGNEVLQKQSVSSTHEVRVKL</sequence>
<evidence type="ECO:0000256" key="5">
    <source>
        <dbReference type="SAM" id="MobiDB-lite"/>
    </source>
</evidence>
<feature type="region of interest" description="Disordered" evidence="5">
    <location>
        <begin position="192"/>
        <end position="231"/>
    </location>
</feature>
<dbReference type="PROSITE" id="PS50118">
    <property type="entry name" value="HMG_BOX_2"/>
    <property type="match status" value="1"/>
</dbReference>
<dbReference type="SMART" id="SM00398">
    <property type="entry name" value="HMG"/>
    <property type="match status" value="1"/>
</dbReference>
<evidence type="ECO:0000313" key="8">
    <source>
        <dbReference type="Proteomes" id="UP000261540"/>
    </source>
</evidence>
<dbReference type="PANTHER" id="PTHR46040">
    <property type="entry name" value="HIGH MOBILITY GROUP PROTEIN 2"/>
    <property type="match status" value="1"/>
</dbReference>
<feature type="compositionally biased region" description="Acidic residues" evidence="5">
    <location>
        <begin position="389"/>
        <end position="401"/>
    </location>
</feature>
<reference evidence="7" key="1">
    <citation type="submission" date="2025-08" db="UniProtKB">
        <authorList>
            <consortium name="Ensembl"/>
        </authorList>
    </citation>
    <scope>IDENTIFICATION</scope>
</reference>
<dbReference type="Pfam" id="PF00505">
    <property type="entry name" value="HMG_box"/>
    <property type="match status" value="1"/>
</dbReference>
<feature type="compositionally biased region" description="Basic residues" evidence="5">
    <location>
        <begin position="205"/>
        <end position="219"/>
    </location>
</feature>
<evidence type="ECO:0000256" key="4">
    <source>
        <dbReference type="SAM" id="Coils"/>
    </source>
</evidence>
<proteinExistence type="predicted"/>
<dbReference type="InterPro" id="IPR036910">
    <property type="entry name" value="HMG_box_dom_sf"/>
</dbReference>
<evidence type="ECO:0000256" key="3">
    <source>
        <dbReference type="PROSITE-ProRule" id="PRU00267"/>
    </source>
</evidence>
<keyword evidence="2 3" id="KW-0539">Nucleus</keyword>
<dbReference type="STRING" id="1676925.ENSPKIP00000039178"/>
<dbReference type="GO" id="GO:0010468">
    <property type="term" value="P:regulation of gene expression"/>
    <property type="evidence" value="ECO:0007669"/>
    <property type="project" value="TreeGrafter"/>
</dbReference>
<dbReference type="GO" id="GO:0005634">
    <property type="term" value="C:nucleus"/>
    <property type="evidence" value="ECO:0007669"/>
    <property type="project" value="UniProtKB-UniRule"/>
</dbReference>
<dbReference type="Ensembl" id="ENSPKIT00000020177.1">
    <property type="protein sequence ID" value="ENSPKIP00000039178.1"/>
    <property type="gene ID" value="ENSPKIG00000016637.1"/>
</dbReference>
<dbReference type="GO" id="GO:0003677">
    <property type="term" value="F:DNA binding"/>
    <property type="evidence" value="ECO:0007669"/>
    <property type="project" value="UniProtKB-UniRule"/>
</dbReference>
<dbReference type="CDD" id="cd21980">
    <property type="entry name" value="HMG-box_HMG20"/>
    <property type="match status" value="1"/>
</dbReference>
<evidence type="ECO:0000259" key="6">
    <source>
        <dbReference type="PROSITE" id="PS50118"/>
    </source>
</evidence>
<dbReference type="SUPFAM" id="SSF57667">
    <property type="entry name" value="beta-beta-alpha zinc fingers"/>
    <property type="match status" value="1"/>
</dbReference>
<evidence type="ECO:0000256" key="2">
    <source>
        <dbReference type="ARBA" id="ARBA00023242"/>
    </source>
</evidence>
<dbReference type="InterPro" id="IPR009071">
    <property type="entry name" value="HMG_box_dom"/>
</dbReference>
<dbReference type="InterPro" id="IPR051965">
    <property type="entry name" value="ChromReg_NeuronalGeneExpr"/>
</dbReference>
<dbReference type="PANTHER" id="PTHR46040:SF4">
    <property type="entry name" value="HMG BOX DOMAIN-CONTAINING PROTEIN"/>
    <property type="match status" value="1"/>
</dbReference>
<keyword evidence="8" id="KW-1185">Reference proteome</keyword>